<protein>
    <recommendedName>
        <fullName evidence="5">ETFB lysine methyltransferase</fullName>
    </recommendedName>
    <alternativeName>
        <fullName evidence="4">Protein N-lysine methyltransferase METTL20</fullName>
    </alternativeName>
</protein>
<evidence type="ECO:0000256" key="1">
    <source>
        <dbReference type="ARBA" id="ARBA00022603"/>
    </source>
</evidence>
<reference evidence="6 7" key="1">
    <citation type="submission" date="2020-10" db="EMBL/GenBank/DDBJ databases">
        <title>The Coptis chinensis genome and diversification of protoberbering-type alkaloids.</title>
        <authorList>
            <person name="Wang B."/>
            <person name="Shu S."/>
            <person name="Song C."/>
            <person name="Liu Y."/>
        </authorList>
    </citation>
    <scope>NUCLEOTIDE SEQUENCE [LARGE SCALE GENOMIC DNA]</scope>
    <source>
        <strain evidence="6">HL-2020</strain>
        <tissue evidence="6">Leaf</tissue>
    </source>
</reference>
<dbReference type="CDD" id="cd02440">
    <property type="entry name" value="AdoMet_MTases"/>
    <property type="match status" value="1"/>
</dbReference>
<evidence type="ECO:0000313" key="7">
    <source>
        <dbReference type="Proteomes" id="UP000631114"/>
    </source>
</evidence>
<dbReference type="InterPro" id="IPR050078">
    <property type="entry name" value="Ribosomal_L11_MeTrfase_PrmA"/>
</dbReference>
<keyword evidence="2" id="KW-0808">Transferase</keyword>
<evidence type="ECO:0000256" key="2">
    <source>
        <dbReference type="ARBA" id="ARBA00022679"/>
    </source>
</evidence>
<dbReference type="PANTHER" id="PTHR43648:SF1">
    <property type="entry name" value="ELECTRON TRANSFER FLAVOPROTEIN BETA SUBUNIT LYSINE METHYLTRANSFERASE"/>
    <property type="match status" value="1"/>
</dbReference>
<dbReference type="PANTHER" id="PTHR43648">
    <property type="entry name" value="ELECTRON TRANSFER FLAVOPROTEIN BETA SUBUNIT LYSINE METHYLTRANSFERASE"/>
    <property type="match status" value="1"/>
</dbReference>
<evidence type="ECO:0000256" key="3">
    <source>
        <dbReference type="ARBA" id="ARBA00037932"/>
    </source>
</evidence>
<dbReference type="Gene3D" id="3.40.50.150">
    <property type="entry name" value="Vaccinia Virus protein VP39"/>
    <property type="match status" value="1"/>
</dbReference>
<sequence length="142" mass="15327">MQLGASFSVGIDIDPKAVTSAQRNAALNNIGSEKMQVYLVPTTISCITDQSQCGDEEQSVAVIAKKYDIVIANILLNPLLDLADQIVDYAKPGGIVGISGILYEQLPKIEERYSQYLEGVSVSEMDGWVCLSGKKKADSRSN</sequence>
<comment type="similarity">
    <text evidence="3">Belongs to the methyltransferase superfamily. ETFBKMT family.</text>
</comment>
<evidence type="ECO:0000256" key="4">
    <source>
        <dbReference type="ARBA" id="ARBA00041867"/>
    </source>
</evidence>
<organism evidence="6 7">
    <name type="scientific">Coptis chinensis</name>
    <dbReference type="NCBI Taxonomy" id="261450"/>
    <lineage>
        <taxon>Eukaryota</taxon>
        <taxon>Viridiplantae</taxon>
        <taxon>Streptophyta</taxon>
        <taxon>Embryophyta</taxon>
        <taxon>Tracheophyta</taxon>
        <taxon>Spermatophyta</taxon>
        <taxon>Magnoliopsida</taxon>
        <taxon>Ranunculales</taxon>
        <taxon>Ranunculaceae</taxon>
        <taxon>Coptidoideae</taxon>
        <taxon>Coptis</taxon>
    </lineage>
</organism>
<dbReference type="AlphaFoldDB" id="A0A835H245"/>
<dbReference type="SUPFAM" id="SSF53335">
    <property type="entry name" value="S-adenosyl-L-methionine-dependent methyltransferases"/>
    <property type="match status" value="1"/>
</dbReference>
<gene>
    <name evidence="6" type="ORF">IFM89_031767</name>
</gene>
<dbReference type="GO" id="GO:0016279">
    <property type="term" value="F:protein-lysine N-methyltransferase activity"/>
    <property type="evidence" value="ECO:0007669"/>
    <property type="project" value="TreeGrafter"/>
</dbReference>
<dbReference type="Pfam" id="PF06325">
    <property type="entry name" value="PrmA"/>
    <property type="match status" value="1"/>
</dbReference>
<dbReference type="Proteomes" id="UP000631114">
    <property type="component" value="Unassembled WGS sequence"/>
</dbReference>
<dbReference type="InterPro" id="IPR029063">
    <property type="entry name" value="SAM-dependent_MTases_sf"/>
</dbReference>
<evidence type="ECO:0000313" key="6">
    <source>
        <dbReference type="EMBL" id="KAF9590163.1"/>
    </source>
</evidence>
<dbReference type="GO" id="GO:0032259">
    <property type="term" value="P:methylation"/>
    <property type="evidence" value="ECO:0007669"/>
    <property type="project" value="UniProtKB-KW"/>
</dbReference>
<accession>A0A835H245</accession>
<evidence type="ECO:0000256" key="5">
    <source>
        <dbReference type="ARBA" id="ARBA00042266"/>
    </source>
</evidence>
<dbReference type="OrthoDB" id="419617at2759"/>
<comment type="caution">
    <text evidence="6">The sequence shown here is derived from an EMBL/GenBank/DDBJ whole genome shotgun (WGS) entry which is preliminary data.</text>
</comment>
<dbReference type="GO" id="GO:0005739">
    <property type="term" value="C:mitochondrion"/>
    <property type="evidence" value="ECO:0007669"/>
    <property type="project" value="TreeGrafter"/>
</dbReference>
<keyword evidence="7" id="KW-1185">Reference proteome</keyword>
<dbReference type="EMBL" id="JADFTS010000009">
    <property type="protein sequence ID" value="KAF9590163.1"/>
    <property type="molecule type" value="Genomic_DNA"/>
</dbReference>
<proteinExistence type="inferred from homology"/>
<name>A0A835H245_9MAGN</name>
<keyword evidence="1" id="KW-0489">Methyltransferase</keyword>